<keyword evidence="3" id="KW-1185">Reference proteome</keyword>
<dbReference type="Proteomes" id="UP001590951">
    <property type="component" value="Unassembled WGS sequence"/>
</dbReference>
<dbReference type="Pfam" id="PF01636">
    <property type="entry name" value="APH"/>
    <property type="match status" value="1"/>
</dbReference>
<evidence type="ECO:0000313" key="3">
    <source>
        <dbReference type="Proteomes" id="UP001590951"/>
    </source>
</evidence>
<evidence type="ECO:0000313" key="2">
    <source>
        <dbReference type="EMBL" id="KAL2059096.1"/>
    </source>
</evidence>
<dbReference type="PANTHER" id="PTHR21310">
    <property type="entry name" value="AMINOGLYCOSIDE PHOSPHOTRANSFERASE-RELATED-RELATED"/>
    <property type="match status" value="1"/>
</dbReference>
<dbReference type="PANTHER" id="PTHR21310:SF59">
    <property type="entry name" value="AMINOGLYCOSIDE PHOSPHOTRANSFERASE DOMAIN-CONTAINING PROTEIN"/>
    <property type="match status" value="1"/>
</dbReference>
<dbReference type="EMBL" id="JBHFEH010000001">
    <property type="protein sequence ID" value="KAL2059096.1"/>
    <property type="molecule type" value="Genomic_DNA"/>
</dbReference>
<protein>
    <recommendedName>
        <fullName evidence="1">Aminoglycoside phosphotransferase domain-containing protein</fullName>
    </recommendedName>
</protein>
<accession>A0ABR4BMR7</accession>
<gene>
    <name evidence="2" type="ORF">ABVK25_000388</name>
</gene>
<dbReference type="Gene3D" id="3.30.200.20">
    <property type="entry name" value="Phosphorylase Kinase, domain 1"/>
    <property type="match status" value="1"/>
</dbReference>
<proteinExistence type="predicted"/>
<name>A0ABR4BMR7_9LECA</name>
<evidence type="ECO:0000259" key="1">
    <source>
        <dbReference type="Pfam" id="PF01636"/>
    </source>
</evidence>
<dbReference type="InterPro" id="IPR002575">
    <property type="entry name" value="Aminoglycoside_PTrfase"/>
</dbReference>
<organism evidence="2 3">
    <name type="scientific">Lepraria finkii</name>
    <dbReference type="NCBI Taxonomy" id="1340010"/>
    <lineage>
        <taxon>Eukaryota</taxon>
        <taxon>Fungi</taxon>
        <taxon>Dikarya</taxon>
        <taxon>Ascomycota</taxon>
        <taxon>Pezizomycotina</taxon>
        <taxon>Lecanoromycetes</taxon>
        <taxon>OSLEUM clade</taxon>
        <taxon>Lecanoromycetidae</taxon>
        <taxon>Lecanorales</taxon>
        <taxon>Lecanorineae</taxon>
        <taxon>Stereocaulaceae</taxon>
        <taxon>Lepraria</taxon>
    </lineage>
</organism>
<sequence length="359" mass="40030">MPAAATISLSLLYSFQSADIQDVSQIHHLYPKCISPPITILITNDHLAMAYDQFPLSVALDDSIVQKMLQDTLLHSRLTVIRTEYLPNHLHRICLVHLSNGSHLVLKLNPSPSTDLLRHERYSLETEASVLALLTNSNIPAPRTLGYDRKGTRLDSPFLITTYLPGISYADALPYLTSTERREIELQLRSLSSIANRYISPTFGPVALVASNRGSVSWRDAFRFMVESVLMDGEDMMVNLPYIEIRKAVTSWGNALDEVREARLVVLGLGRSENVLIDRRTNGVTGLLDFGQAVWGDPALLEPDMCSGTKGLLYICYHAIIAIITNHYRPQRDAKELDARKSLTATLAELAVERECAKC</sequence>
<feature type="domain" description="Aminoglycoside phosphotransferase" evidence="1">
    <location>
        <begin position="94"/>
        <end position="299"/>
    </location>
</feature>
<dbReference type="SUPFAM" id="SSF56112">
    <property type="entry name" value="Protein kinase-like (PK-like)"/>
    <property type="match status" value="1"/>
</dbReference>
<dbReference type="InterPro" id="IPR051678">
    <property type="entry name" value="AGP_Transferase"/>
</dbReference>
<comment type="caution">
    <text evidence="2">The sequence shown here is derived from an EMBL/GenBank/DDBJ whole genome shotgun (WGS) entry which is preliminary data.</text>
</comment>
<reference evidence="2 3" key="1">
    <citation type="submission" date="2024-09" db="EMBL/GenBank/DDBJ databases">
        <title>Rethinking Asexuality: The Enigmatic Case of Functional Sexual Genes in Lepraria (Stereocaulaceae).</title>
        <authorList>
            <person name="Doellman M."/>
            <person name="Sun Y."/>
            <person name="Barcenas-Pena A."/>
            <person name="Lumbsch H.T."/>
            <person name="Grewe F."/>
        </authorList>
    </citation>
    <scope>NUCLEOTIDE SEQUENCE [LARGE SCALE GENOMIC DNA]</scope>
    <source>
        <strain evidence="2 3">Grewe 0041</strain>
    </source>
</reference>
<dbReference type="InterPro" id="IPR011009">
    <property type="entry name" value="Kinase-like_dom_sf"/>
</dbReference>